<evidence type="ECO:0000256" key="3">
    <source>
        <dbReference type="ARBA" id="ARBA00022525"/>
    </source>
</evidence>
<feature type="chain" id="PRO_5047205609" evidence="5">
    <location>
        <begin position="21"/>
        <end position="189"/>
    </location>
</feature>
<dbReference type="Proteomes" id="UP001642483">
    <property type="component" value="Unassembled WGS sequence"/>
</dbReference>
<dbReference type="InterPro" id="IPR029034">
    <property type="entry name" value="Cystine-knot_cytokine"/>
</dbReference>
<reference evidence="6 7" key="1">
    <citation type="submission" date="2024-02" db="EMBL/GenBank/DDBJ databases">
        <authorList>
            <person name="Daric V."/>
            <person name="Darras S."/>
        </authorList>
    </citation>
    <scope>NUCLEOTIDE SEQUENCE [LARGE SCALE GENOMIC DNA]</scope>
</reference>
<protein>
    <submittedName>
        <fullName evidence="6">Uncharacterized protein</fullName>
    </submittedName>
</protein>
<evidence type="ECO:0000256" key="5">
    <source>
        <dbReference type="SAM" id="SignalP"/>
    </source>
</evidence>
<dbReference type="Gene3D" id="2.10.90.10">
    <property type="entry name" value="Cystine-knot cytokines"/>
    <property type="match status" value="1"/>
</dbReference>
<proteinExistence type="inferred from homology"/>
<evidence type="ECO:0000313" key="6">
    <source>
        <dbReference type="EMBL" id="CAK8677730.1"/>
    </source>
</evidence>
<dbReference type="EMBL" id="CAWYQH010000046">
    <property type="protein sequence ID" value="CAK8677730.1"/>
    <property type="molecule type" value="Genomic_DNA"/>
</dbReference>
<dbReference type="SUPFAM" id="SSF57501">
    <property type="entry name" value="Cystine-knot cytokines"/>
    <property type="match status" value="1"/>
</dbReference>
<dbReference type="Pfam" id="PF06083">
    <property type="entry name" value="IL17"/>
    <property type="match status" value="1"/>
</dbReference>
<dbReference type="InterPro" id="IPR010345">
    <property type="entry name" value="IL-17_fam"/>
</dbReference>
<comment type="caution">
    <text evidence="6">The sequence shown here is derived from an EMBL/GenBank/DDBJ whole genome shotgun (WGS) entry which is preliminary data.</text>
</comment>
<sequence length="189" mass="21853">MQGITLLSVMAVVFLAVVKSSKIENEAIMAKLNDHLDQLLSFRANIHHVEDLDQLILQHPEILSEYEIKNVTGSQMNYDQGEGQRTKRSAQSKCPMLTENYLKGKRYPQHRSTSPWKWIRNFDNERIPQWLVETKCLCNGCVDPFSRTENLDLRSVPITIDRHVKKKRNGKYVDDVVTLNMGCRCDFST</sequence>
<evidence type="ECO:0000313" key="7">
    <source>
        <dbReference type="Proteomes" id="UP001642483"/>
    </source>
</evidence>
<evidence type="ECO:0000256" key="2">
    <source>
        <dbReference type="ARBA" id="ARBA00007236"/>
    </source>
</evidence>
<name>A0ABP0FH53_CLALP</name>
<keyword evidence="4 5" id="KW-0732">Signal</keyword>
<keyword evidence="7" id="KW-1185">Reference proteome</keyword>
<comment type="subcellular location">
    <subcellularLocation>
        <location evidence="1">Secreted</location>
    </subcellularLocation>
</comment>
<evidence type="ECO:0000256" key="1">
    <source>
        <dbReference type="ARBA" id="ARBA00004613"/>
    </source>
</evidence>
<feature type="signal peptide" evidence="5">
    <location>
        <begin position="1"/>
        <end position="20"/>
    </location>
</feature>
<gene>
    <name evidence="6" type="ORF">CVLEPA_LOCUS7729</name>
</gene>
<accession>A0ABP0FH53</accession>
<comment type="similarity">
    <text evidence="2">Belongs to the IL-17 family.</text>
</comment>
<organism evidence="6 7">
    <name type="scientific">Clavelina lepadiformis</name>
    <name type="common">Light-bulb sea squirt</name>
    <name type="synonym">Ascidia lepadiformis</name>
    <dbReference type="NCBI Taxonomy" id="159417"/>
    <lineage>
        <taxon>Eukaryota</taxon>
        <taxon>Metazoa</taxon>
        <taxon>Chordata</taxon>
        <taxon>Tunicata</taxon>
        <taxon>Ascidiacea</taxon>
        <taxon>Aplousobranchia</taxon>
        <taxon>Clavelinidae</taxon>
        <taxon>Clavelina</taxon>
    </lineage>
</organism>
<evidence type="ECO:0000256" key="4">
    <source>
        <dbReference type="ARBA" id="ARBA00022729"/>
    </source>
</evidence>
<keyword evidence="3" id="KW-0964">Secreted</keyword>